<organism evidence="5 6">
    <name type="scientific">Thanatephorus cucumeris (strain AG1-IA)</name>
    <name type="common">Rice sheath blight fungus</name>
    <name type="synonym">Rhizoctonia solani</name>
    <dbReference type="NCBI Taxonomy" id="983506"/>
    <lineage>
        <taxon>Eukaryota</taxon>
        <taxon>Fungi</taxon>
        <taxon>Dikarya</taxon>
        <taxon>Basidiomycota</taxon>
        <taxon>Agaricomycotina</taxon>
        <taxon>Agaricomycetes</taxon>
        <taxon>Cantharellales</taxon>
        <taxon>Ceratobasidiaceae</taxon>
        <taxon>Rhizoctonia</taxon>
        <taxon>Rhizoctonia solani AG-1</taxon>
    </lineage>
</organism>
<comment type="subcellular location">
    <subcellularLocation>
        <location evidence="1">Membrane</location>
        <topology evidence="1">Multi-pass membrane protein</topology>
    </subcellularLocation>
</comment>
<dbReference type="InterPro" id="IPR007941">
    <property type="entry name" value="DUF726"/>
</dbReference>
<comment type="caution">
    <text evidence="5">The sequence shown here is derived from an EMBL/GenBank/DDBJ whole genome shotgun (WGS) entry which is preliminary data.</text>
</comment>
<gene>
    <name evidence="5" type="ORF">AG1IA_03060</name>
</gene>
<dbReference type="HOGENOM" id="CLU_1732722_0_0_1"/>
<reference evidence="5 6" key="1">
    <citation type="journal article" date="2013" name="Nat. Commun.">
        <title>The evolution and pathogenic mechanisms of the rice sheath blight pathogen.</title>
        <authorList>
            <person name="Zheng A."/>
            <person name="Lin R."/>
            <person name="Xu L."/>
            <person name="Qin P."/>
            <person name="Tang C."/>
            <person name="Ai P."/>
            <person name="Zhang D."/>
            <person name="Liu Y."/>
            <person name="Sun Z."/>
            <person name="Feng H."/>
            <person name="Wang Y."/>
            <person name="Chen Y."/>
            <person name="Liang X."/>
            <person name="Fu R."/>
            <person name="Li Q."/>
            <person name="Zhang J."/>
            <person name="Yu X."/>
            <person name="Xie Z."/>
            <person name="Ding L."/>
            <person name="Guan P."/>
            <person name="Tang J."/>
            <person name="Liang Y."/>
            <person name="Wang S."/>
            <person name="Deng Q."/>
            <person name="Li S."/>
            <person name="Zhu J."/>
            <person name="Wang L."/>
            <person name="Liu H."/>
            <person name="Li P."/>
        </authorList>
    </citation>
    <scope>NUCLEOTIDE SEQUENCE [LARGE SCALE GENOMIC DNA]</scope>
    <source>
        <strain evidence="6">AG-1 IA</strain>
    </source>
</reference>
<keyword evidence="3" id="KW-1133">Transmembrane helix</keyword>
<evidence type="ECO:0000256" key="4">
    <source>
        <dbReference type="ARBA" id="ARBA00023136"/>
    </source>
</evidence>
<name>L8X2R4_THACA</name>
<dbReference type="EMBL" id="AFRT01000688">
    <property type="protein sequence ID" value="ELU42914.1"/>
    <property type="molecule type" value="Genomic_DNA"/>
</dbReference>
<keyword evidence="2" id="KW-0812">Transmembrane</keyword>
<proteinExistence type="predicted"/>
<dbReference type="Pfam" id="PF05277">
    <property type="entry name" value="DUF726"/>
    <property type="match status" value="1"/>
</dbReference>
<sequence>MGKGPKGRRVVNVYSSRDLVLASVGRLHEVFSGAGFGGMAGLNAVNAHGVEDIDMSEIVGGEAKIQANMTKVLEVVGVNKLCWVKTGGARPDNRVRHGDRTVKLEYMYHLLSWDHLRAYRVESYVVCGSKHPVSVPRQALGHRNVVSTDGS</sequence>
<evidence type="ECO:0000313" key="6">
    <source>
        <dbReference type="Proteomes" id="UP000011668"/>
    </source>
</evidence>
<keyword evidence="4" id="KW-0472">Membrane</keyword>
<keyword evidence="6" id="KW-1185">Reference proteome</keyword>
<dbReference type="STRING" id="983506.L8X2R4"/>
<evidence type="ECO:0000313" key="5">
    <source>
        <dbReference type="EMBL" id="ELU42914.1"/>
    </source>
</evidence>
<dbReference type="AlphaFoldDB" id="L8X2R4"/>
<dbReference type="GO" id="GO:0016020">
    <property type="term" value="C:membrane"/>
    <property type="evidence" value="ECO:0007669"/>
    <property type="project" value="UniProtKB-SubCell"/>
</dbReference>
<evidence type="ECO:0000256" key="3">
    <source>
        <dbReference type="ARBA" id="ARBA00022989"/>
    </source>
</evidence>
<evidence type="ECO:0000256" key="1">
    <source>
        <dbReference type="ARBA" id="ARBA00004141"/>
    </source>
</evidence>
<dbReference type="Proteomes" id="UP000011668">
    <property type="component" value="Unassembled WGS sequence"/>
</dbReference>
<evidence type="ECO:0000256" key="2">
    <source>
        <dbReference type="ARBA" id="ARBA00022692"/>
    </source>
</evidence>
<protein>
    <submittedName>
        <fullName evidence="5">Uncharacterized protein</fullName>
    </submittedName>
</protein>
<accession>L8X2R4</accession>
<dbReference type="OrthoDB" id="277931at2759"/>